<dbReference type="Pfam" id="PF01381">
    <property type="entry name" value="HTH_3"/>
    <property type="match status" value="1"/>
</dbReference>
<dbReference type="InterPro" id="IPR010982">
    <property type="entry name" value="Lambda_DNA-bd_dom_sf"/>
</dbReference>
<protein>
    <submittedName>
        <fullName evidence="4">XRE family transcriptional regulator</fullName>
    </submittedName>
</protein>
<dbReference type="PROSITE" id="PS50943">
    <property type="entry name" value="HTH_CROC1"/>
    <property type="match status" value="1"/>
</dbReference>
<dbReference type="EMBL" id="BAAARJ010000008">
    <property type="protein sequence ID" value="GAA2613680.1"/>
    <property type="molecule type" value="Genomic_DNA"/>
</dbReference>
<evidence type="ECO:0000259" key="3">
    <source>
        <dbReference type="PROSITE" id="PS50943"/>
    </source>
</evidence>
<proteinExistence type="predicted"/>
<keyword evidence="1" id="KW-0238">DNA-binding</keyword>
<name>A0ABP6CFQ7_9ACTN</name>
<dbReference type="Pfam" id="PF07883">
    <property type="entry name" value="Cupin_2"/>
    <property type="match status" value="1"/>
</dbReference>
<dbReference type="InterPro" id="IPR050807">
    <property type="entry name" value="TransReg_Diox_bact_type"/>
</dbReference>
<dbReference type="Proteomes" id="UP001501447">
    <property type="component" value="Unassembled WGS sequence"/>
</dbReference>
<evidence type="ECO:0000256" key="2">
    <source>
        <dbReference type="SAM" id="MobiDB-lite"/>
    </source>
</evidence>
<gene>
    <name evidence="4" type="ORF">GCM10009863_29260</name>
</gene>
<comment type="caution">
    <text evidence="4">The sequence shown here is derived from an EMBL/GenBank/DDBJ whole genome shotgun (WGS) entry which is preliminary data.</text>
</comment>
<keyword evidence="5" id="KW-1185">Reference proteome</keyword>
<dbReference type="SUPFAM" id="SSF47413">
    <property type="entry name" value="lambda repressor-like DNA-binding domains"/>
    <property type="match status" value="1"/>
</dbReference>
<dbReference type="Gene3D" id="1.10.260.40">
    <property type="entry name" value="lambda repressor-like DNA-binding domains"/>
    <property type="match status" value="1"/>
</dbReference>
<evidence type="ECO:0000256" key="1">
    <source>
        <dbReference type="ARBA" id="ARBA00023125"/>
    </source>
</evidence>
<dbReference type="InterPro" id="IPR014710">
    <property type="entry name" value="RmlC-like_jellyroll"/>
</dbReference>
<reference evidence="5" key="1">
    <citation type="journal article" date="2019" name="Int. J. Syst. Evol. Microbiol.">
        <title>The Global Catalogue of Microorganisms (GCM) 10K type strain sequencing project: providing services to taxonomists for standard genome sequencing and annotation.</title>
        <authorList>
            <consortium name="The Broad Institute Genomics Platform"/>
            <consortium name="The Broad Institute Genome Sequencing Center for Infectious Disease"/>
            <person name="Wu L."/>
            <person name="Ma J."/>
        </authorList>
    </citation>
    <scope>NUCLEOTIDE SEQUENCE [LARGE SCALE GENOMIC DNA]</scope>
    <source>
        <strain evidence="5">JCM 16373</strain>
    </source>
</reference>
<dbReference type="CDD" id="cd00093">
    <property type="entry name" value="HTH_XRE"/>
    <property type="match status" value="1"/>
</dbReference>
<feature type="region of interest" description="Disordered" evidence="2">
    <location>
        <begin position="188"/>
        <end position="207"/>
    </location>
</feature>
<dbReference type="PANTHER" id="PTHR46797:SF1">
    <property type="entry name" value="METHYLPHOSPHONATE SYNTHASE"/>
    <property type="match status" value="1"/>
</dbReference>
<dbReference type="Gene3D" id="2.60.120.10">
    <property type="entry name" value="Jelly Rolls"/>
    <property type="match status" value="1"/>
</dbReference>
<organism evidence="4 5">
    <name type="scientific">Streptomyces axinellae</name>
    <dbReference type="NCBI Taxonomy" id="552788"/>
    <lineage>
        <taxon>Bacteria</taxon>
        <taxon>Bacillati</taxon>
        <taxon>Actinomycetota</taxon>
        <taxon>Actinomycetes</taxon>
        <taxon>Kitasatosporales</taxon>
        <taxon>Streptomycetaceae</taxon>
        <taxon>Streptomyces</taxon>
    </lineage>
</organism>
<dbReference type="InterPro" id="IPR001387">
    <property type="entry name" value="Cro/C1-type_HTH"/>
</dbReference>
<evidence type="ECO:0000313" key="5">
    <source>
        <dbReference type="Proteomes" id="UP001501447"/>
    </source>
</evidence>
<dbReference type="SMART" id="SM00530">
    <property type="entry name" value="HTH_XRE"/>
    <property type="match status" value="1"/>
</dbReference>
<feature type="domain" description="HTH cro/C1-type" evidence="3">
    <location>
        <begin position="17"/>
        <end position="71"/>
    </location>
</feature>
<dbReference type="InterPro" id="IPR013096">
    <property type="entry name" value="Cupin_2"/>
</dbReference>
<dbReference type="RefSeq" id="WP_344565988.1">
    <property type="nucleotide sequence ID" value="NZ_BAAARJ010000008.1"/>
</dbReference>
<accession>A0ABP6CFQ7</accession>
<evidence type="ECO:0000313" key="4">
    <source>
        <dbReference type="EMBL" id="GAA2613680.1"/>
    </source>
</evidence>
<dbReference type="SUPFAM" id="SSF51182">
    <property type="entry name" value="RmlC-like cupins"/>
    <property type="match status" value="1"/>
</dbReference>
<dbReference type="CDD" id="cd02209">
    <property type="entry name" value="cupin_XRE_C"/>
    <property type="match status" value="1"/>
</dbReference>
<dbReference type="InterPro" id="IPR011051">
    <property type="entry name" value="RmlC_Cupin_sf"/>
</dbReference>
<sequence>MGDSPDRSVRGMLALNLKRARAQRGLSLSELSRRSKIGKATLSQLESGTGNPTIETVFSLSRVLEMPISDLLDTRPPAGLRVVRAKDVEVLSGDAVDLRPLQRIESGDAVFEIYDQQVRAGCRRDSLGHVGTEHTIVQAGRLGVSVDGHEVELEPGDYVGFDAALPHSYSAQEETVRSVLLLQYRPDQRLRPHASGPPDGERVGCGD</sequence>
<dbReference type="PANTHER" id="PTHR46797">
    <property type="entry name" value="HTH-TYPE TRANSCRIPTIONAL REGULATOR"/>
    <property type="match status" value="1"/>
</dbReference>